<feature type="transmembrane region" description="Helical" evidence="1">
    <location>
        <begin position="21"/>
        <end position="40"/>
    </location>
</feature>
<name>A0ABT5DEJ2_9BACT</name>
<reference evidence="2 3" key="1">
    <citation type="submission" date="2022-11" db="EMBL/GenBank/DDBJ databases">
        <title>Minimal conservation of predation-associated metabolite biosynthetic gene clusters underscores biosynthetic potential of Myxococcota including descriptions for ten novel species: Archangium lansinium sp. nov., Myxococcus landrumus sp. nov., Nannocystis bai.</title>
        <authorList>
            <person name="Ahearne A."/>
            <person name="Stevens C."/>
            <person name="Dowd S."/>
        </authorList>
    </citation>
    <scope>NUCLEOTIDE SEQUENCE [LARGE SCALE GENOMIC DNA]</scope>
    <source>
        <strain evidence="2 3">NCWAL01</strain>
    </source>
</reference>
<organism evidence="2 3">
    <name type="scientific">Stigmatella ashevillensis</name>
    <dbReference type="NCBI Taxonomy" id="2995309"/>
    <lineage>
        <taxon>Bacteria</taxon>
        <taxon>Pseudomonadati</taxon>
        <taxon>Myxococcota</taxon>
        <taxon>Myxococcia</taxon>
        <taxon>Myxococcales</taxon>
        <taxon>Cystobacterineae</taxon>
        <taxon>Archangiaceae</taxon>
        <taxon>Stigmatella</taxon>
    </lineage>
</organism>
<keyword evidence="3" id="KW-1185">Reference proteome</keyword>
<dbReference type="Proteomes" id="UP001221838">
    <property type="component" value="Unassembled WGS sequence"/>
</dbReference>
<dbReference type="RefSeq" id="WP_272142024.1">
    <property type="nucleotide sequence ID" value="NZ_JAQNDM010000002.1"/>
</dbReference>
<protein>
    <recommendedName>
        <fullName evidence="4">HEPN domain-containing protein</fullName>
    </recommendedName>
</protein>
<comment type="caution">
    <text evidence="2">The sequence shown here is derived from an EMBL/GenBank/DDBJ whole genome shotgun (WGS) entry which is preliminary data.</text>
</comment>
<evidence type="ECO:0000313" key="2">
    <source>
        <dbReference type="EMBL" id="MDC0711994.1"/>
    </source>
</evidence>
<gene>
    <name evidence="2" type="ORF">POL68_26235</name>
</gene>
<proteinExistence type="predicted"/>
<keyword evidence="1" id="KW-1133">Transmembrane helix</keyword>
<keyword evidence="1" id="KW-0812">Transmembrane</keyword>
<evidence type="ECO:0008006" key="4">
    <source>
        <dbReference type="Google" id="ProtNLM"/>
    </source>
</evidence>
<dbReference type="EMBL" id="JAQNDM010000002">
    <property type="protein sequence ID" value="MDC0711994.1"/>
    <property type="molecule type" value="Genomic_DNA"/>
</dbReference>
<evidence type="ECO:0000256" key="1">
    <source>
        <dbReference type="SAM" id="Phobius"/>
    </source>
</evidence>
<evidence type="ECO:0000313" key="3">
    <source>
        <dbReference type="Proteomes" id="UP001221838"/>
    </source>
</evidence>
<accession>A0ABT5DEJ2</accession>
<keyword evidence="1" id="KW-0472">Membrane</keyword>
<sequence>MDRQRVDLSGITIRQERAQRSIWVCGAGAFIILKALAFKFRGTHKDAYDLFYVLKYFGRGVEDVVQRTRPLLQDNYCVEALALLRRDFSTHDSLGPRRVAHFLRGAPADDIQADVVSFVSLFLERLER</sequence>